<dbReference type="Proteomes" id="UP000003081">
    <property type="component" value="Unassembled WGS sequence"/>
</dbReference>
<dbReference type="STRING" id="1492.ATN24_08010"/>
<evidence type="ECO:0000313" key="2">
    <source>
        <dbReference type="Proteomes" id="UP000003081"/>
    </source>
</evidence>
<dbReference type="eggNOG" id="COG0640">
    <property type="taxonomic scope" value="Bacteria"/>
</dbReference>
<dbReference type="AlphaFoldDB" id="C4IJ48"/>
<dbReference type="SUPFAM" id="SSF46785">
    <property type="entry name" value="Winged helix' DNA-binding domain"/>
    <property type="match status" value="1"/>
</dbReference>
<dbReference type="EMBL" id="ACOM01000005">
    <property type="protein sequence ID" value="EEP54264.1"/>
    <property type="molecule type" value="Genomic_DNA"/>
</dbReference>
<dbReference type="HOGENOM" id="CLU_3006012_0_0_9"/>
<name>C4IJ48_CLOBU</name>
<dbReference type="InterPro" id="IPR036390">
    <property type="entry name" value="WH_DNA-bd_sf"/>
</dbReference>
<dbReference type="InterPro" id="IPR036388">
    <property type="entry name" value="WH-like_DNA-bd_sf"/>
</dbReference>
<gene>
    <name evidence="1" type="ORF">CLP_2436</name>
</gene>
<dbReference type="Gene3D" id="1.10.10.10">
    <property type="entry name" value="Winged helix-like DNA-binding domain superfamily/Winged helix DNA-binding domain"/>
    <property type="match status" value="1"/>
</dbReference>
<organism evidence="1 2">
    <name type="scientific">Clostridium butyricum E4 str. BoNT E BL5262</name>
    <dbReference type="NCBI Taxonomy" id="632245"/>
    <lineage>
        <taxon>Bacteria</taxon>
        <taxon>Bacillati</taxon>
        <taxon>Bacillota</taxon>
        <taxon>Clostridia</taxon>
        <taxon>Eubacteriales</taxon>
        <taxon>Clostridiaceae</taxon>
        <taxon>Clostridium</taxon>
    </lineage>
</organism>
<keyword evidence="2" id="KW-1185">Reference proteome</keyword>
<reference evidence="1 2" key="1">
    <citation type="submission" date="2009-08" db="EMBL/GenBank/DDBJ databases">
        <authorList>
            <person name="Shrivastava S."/>
            <person name="Brinkac L.B."/>
            <person name="Brown J.L."/>
            <person name="Bruce D.B."/>
            <person name="Detter C."/>
            <person name="Green L.D."/>
            <person name="Munk C.A."/>
            <person name="Rogers Y.C."/>
            <person name="Tapia R."/>
            <person name="Sims D.R."/>
            <person name="Smith L.A."/>
            <person name="Smith T.J."/>
            <person name="Sutton G."/>
            <person name="Brettin T."/>
        </authorList>
    </citation>
    <scope>NUCLEOTIDE SEQUENCE [LARGE SCALE GENOMIC DNA]</scope>
    <source>
        <strain evidence="2">E4 str. BoNT E BL5262</strain>
    </source>
</reference>
<accession>C4IJ48</accession>
<evidence type="ECO:0000313" key="1">
    <source>
        <dbReference type="EMBL" id="EEP54264.1"/>
    </source>
</evidence>
<comment type="caution">
    <text evidence="1">The sequence shown here is derived from an EMBL/GenBank/DDBJ whole genome shotgun (WGS) entry which is preliminary data.</text>
</comment>
<sequence>MKVLIDCGLVECRKEGTWNYYGLNITNANKLVLFLLTIITKSDDNICEKIKNTQND</sequence>
<protein>
    <submittedName>
        <fullName evidence="1">Arsenical resistance operon repressor ArsR</fullName>
    </submittedName>
</protein>
<proteinExistence type="predicted"/>